<dbReference type="Gene3D" id="3.20.20.150">
    <property type="entry name" value="Divalent-metal-dependent TIM barrel enzymes"/>
    <property type="match status" value="1"/>
</dbReference>
<accession>A0A3A9ALX5</accession>
<protein>
    <submittedName>
        <fullName evidence="2">Sugar phosphate isomerase/epimerase</fullName>
    </submittedName>
</protein>
<organism evidence="2 3">
    <name type="scientific">Parablautia intestinalis</name>
    <dbReference type="NCBI Taxonomy" id="2320100"/>
    <lineage>
        <taxon>Bacteria</taxon>
        <taxon>Bacillati</taxon>
        <taxon>Bacillota</taxon>
        <taxon>Clostridia</taxon>
        <taxon>Lachnospirales</taxon>
        <taxon>Lachnospiraceae</taxon>
        <taxon>Parablautia</taxon>
    </lineage>
</organism>
<dbReference type="PANTHER" id="PTHR12110">
    <property type="entry name" value="HYDROXYPYRUVATE ISOMERASE"/>
    <property type="match status" value="1"/>
</dbReference>
<comment type="caution">
    <text evidence="2">The sequence shown here is derived from an EMBL/GenBank/DDBJ whole genome shotgun (WGS) entry which is preliminary data.</text>
</comment>
<dbReference type="Pfam" id="PF01261">
    <property type="entry name" value="AP_endonuc_2"/>
    <property type="match status" value="1"/>
</dbReference>
<gene>
    <name evidence="2" type="ORF">D7V94_06495</name>
</gene>
<dbReference type="InterPro" id="IPR050312">
    <property type="entry name" value="IolE/XylAMocC-like"/>
</dbReference>
<keyword evidence="3" id="KW-1185">Reference proteome</keyword>
<dbReference type="GO" id="GO:0016853">
    <property type="term" value="F:isomerase activity"/>
    <property type="evidence" value="ECO:0007669"/>
    <property type="project" value="UniProtKB-KW"/>
</dbReference>
<proteinExistence type="predicted"/>
<name>A0A3A9ALX5_9FIRM</name>
<dbReference type="InterPro" id="IPR013022">
    <property type="entry name" value="Xyl_isomerase-like_TIM-brl"/>
</dbReference>
<dbReference type="RefSeq" id="WP_120468005.1">
    <property type="nucleotide sequence ID" value="NZ_RAYQ01000005.1"/>
</dbReference>
<dbReference type="OrthoDB" id="9798407at2"/>
<dbReference type="Proteomes" id="UP000280696">
    <property type="component" value="Unassembled WGS sequence"/>
</dbReference>
<dbReference type="InterPro" id="IPR036237">
    <property type="entry name" value="Xyl_isomerase-like_sf"/>
</dbReference>
<evidence type="ECO:0000313" key="3">
    <source>
        <dbReference type="Proteomes" id="UP000280696"/>
    </source>
</evidence>
<evidence type="ECO:0000313" key="2">
    <source>
        <dbReference type="EMBL" id="RKI92328.1"/>
    </source>
</evidence>
<feature type="domain" description="Xylose isomerase-like TIM barrel" evidence="1">
    <location>
        <begin position="27"/>
        <end position="252"/>
    </location>
</feature>
<keyword evidence="2" id="KW-0413">Isomerase</keyword>
<dbReference type="AlphaFoldDB" id="A0A3A9ALX5"/>
<reference evidence="2 3" key="1">
    <citation type="submission" date="2018-09" db="EMBL/GenBank/DDBJ databases">
        <title>Murine metabolic-syndrome-specific gut microbial biobank.</title>
        <authorList>
            <person name="Liu C."/>
        </authorList>
    </citation>
    <scope>NUCLEOTIDE SEQUENCE [LARGE SCALE GENOMIC DNA]</scope>
    <source>
        <strain evidence="2 3">0.1xD8-82</strain>
    </source>
</reference>
<dbReference type="PANTHER" id="PTHR12110:SF41">
    <property type="entry name" value="INOSOSE DEHYDRATASE"/>
    <property type="match status" value="1"/>
</dbReference>
<dbReference type="SUPFAM" id="SSF51658">
    <property type="entry name" value="Xylose isomerase-like"/>
    <property type="match status" value="1"/>
</dbReference>
<evidence type="ECO:0000259" key="1">
    <source>
        <dbReference type="Pfam" id="PF01261"/>
    </source>
</evidence>
<sequence>MNMNLPVAAQVYSVRDEAAADFEKTMQQLADMGYDGVELAGLYGKSAKEIRDCLDRVGLQAISAHVPIAEFEQELDKTVETYREIGCKYVAIPYLDKERWYGGSRYQETLDNIVKISQKCREAGMELVYHNHNFEFEKTADGGYQLDALYETISADDLKTELDLCWVKVGGADPVTYLNKYKGRCPLVHVKDFIRKDGEVVLVAVGDGEVGADAVVPAAVESGAKWLVIEQDTHTFGTPMENMEKSLKCIKRNEVTLRL</sequence>
<dbReference type="EMBL" id="RAYQ01000005">
    <property type="protein sequence ID" value="RKI92328.1"/>
    <property type="molecule type" value="Genomic_DNA"/>
</dbReference>